<feature type="active site" evidence="12">
    <location>
        <position position="114"/>
    </location>
</feature>
<dbReference type="GO" id="GO:0097367">
    <property type="term" value="F:carbohydrate derivative binding"/>
    <property type="evidence" value="ECO:0007669"/>
    <property type="project" value="InterPro"/>
</dbReference>
<evidence type="ECO:0000256" key="10">
    <source>
        <dbReference type="ARBA" id="ARBA00077905"/>
    </source>
</evidence>
<dbReference type="NCBIfam" id="TIGR00274">
    <property type="entry name" value="N-acetylmuramic acid 6-phosphate etherase"/>
    <property type="match status" value="1"/>
</dbReference>
<dbReference type="InterPro" id="IPR005486">
    <property type="entry name" value="Glucokinase_regulatory_CS"/>
</dbReference>
<dbReference type="GO" id="GO:0009254">
    <property type="term" value="P:peptidoglycan turnover"/>
    <property type="evidence" value="ECO:0007669"/>
    <property type="project" value="TreeGrafter"/>
</dbReference>
<evidence type="ECO:0000256" key="4">
    <source>
        <dbReference type="ARBA" id="ARBA00051747"/>
    </source>
</evidence>
<comment type="function">
    <text evidence="12">Specifically catalyzes the cleavage of the D-lactyl ether substituent of MurNAc 6-phosphate, producing GlcNAc 6-phosphate and D-lactate.</text>
</comment>
<evidence type="ECO:0000256" key="11">
    <source>
        <dbReference type="ARBA" id="ARBA00084049"/>
    </source>
</evidence>
<dbReference type="GO" id="GO:0097173">
    <property type="term" value="P:N-acetylmuramic acid catabolic process"/>
    <property type="evidence" value="ECO:0007669"/>
    <property type="project" value="UniProtKB-UniPathway"/>
</dbReference>
<feature type="domain" description="SIS" evidence="14">
    <location>
        <begin position="55"/>
        <end position="218"/>
    </location>
</feature>
<evidence type="ECO:0000256" key="8">
    <source>
        <dbReference type="ARBA" id="ARBA00067056"/>
    </source>
</evidence>
<evidence type="ECO:0000259" key="14">
    <source>
        <dbReference type="PROSITE" id="PS51464"/>
    </source>
</evidence>
<dbReference type="SUPFAM" id="SSF53697">
    <property type="entry name" value="SIS domain"/>
    <property type="match status" value="1"/>
</dbReference>
<reference evidence="15 18" key="2">
    <citation type="submission" date="2019-07" db="EMBL/GenBank/DDBJ databases">
        <title>Whole genome shotgun sequence of Halolactibacillus halophilus NBRC 100868.</title>
        <authorList>
            <person name="Hosoyama A."/>
            <person name="Uohara A."/>
            <person name="Ohji S."/>
            <person name="Ichikawa N."/>
        </authorList>
    </citation>
    <scope>NUCLEOTIDE SEQUENCE [LARGE SCALE GENOMIC DNA]</scope>
    <source>
        <strain evidence="15 18">NBRC 100868</strain>
    </source>
</reference>
<dbReference type="InterPro" id="IPR001347">
    <property type="entry name" value="SIS_dom"/>
</dbReference>
<organism evidence="16 17">
    <name type="scientific">Halolactibacillus halophilus</name>
    <dbReference type="NCBI Taxonomy" id="306540"/>
    <lineage>
        <taxon>Bacteria</taxon>
        <taxon>Bacillati</taxon>
        <taxon>Bacillota</taxon>
        <taxon>Bacilli</taxon>
        <taxon>Bacillales</taxon>
        <taxon>Bacillaceae</taxon>
        <taxon>Halolactibacillus</taxon>
    </lineage>
</organism>
<evidence type="ECO:0000256" key="2">
    <source>
        <dbReference type="ARBA" id="ARBA00023239"/>
    </source>
</evidence>
<comment type="miscellaneous">
    <text evidence="12">A lyase-type mechanism (elimination/hydration) is suggested for the cleavage of the lactyl ether bond of MurNAc 6-phosphate, with the formation of an alpha,beta-unsaturated aldehyde intermediate with (E)-stereochemistry, followed by the syn addition of water to give product.</text>
</comment>
<keyword evidence="13" id="KW-0175">Coiled coil</keyword>
<dbReference type="NCBIfam" id="NF009222">
    <property type="entry name" value="PRK12570.1"/>
    <property type="match status" value="1"/>
</dbReference>
<dbReference type="AlphaFoldDB" id="A0A1I5RDQ7"/>
<dbReference type="FunFam" id="1.10.8.1080:FF:000001">
    <property type="entry name" value="N-acetylmuramic acid 6-phosphate etherase"/>
    <property type="match status" value="1"/>
</dbReference>
<evidence type="ECO:0000256" key="9">
    <source>
        <dbReference type="ARBA" id="ARBA00070061"/>
    </source>
</evidence>
<dbReference type="EC" id="4.2.1.126" evidence="8 12"/>
<dbReference type="STRING" id="306540.SAMN05421839_1296"/>
<reference evidence="16 17" key="1">
    <citation type="submission" date="2016-10" db="EMBL/GenBank/DDBJ databases">
        <authorList>
            <person name="de Groot N.N."/>
        </authorList>
    </citation>
    <scope>NUCLEOTIDE SEQUENCE [LARGE SCALE GENOMIC DNA]</scope>
    <source>
        <strain evidence="16 17">DSM 17073</strain>
    </source>
</reference>
<keyword evidence="3 12" id="KW-0119">Carbohydrate metabolism</keyword>
<dbReference type="OrthoDB" id="9813395at2"/>
<accession>A0A1I5RDQ7</accession>
<protein>
    <recommendedName>
        <fullName evidence="9 12">N-acetylmuramic acid 6-phosphate etherase</fullName>
        <shortName evidence="12">MurNAc-6-P etherase</shortName>
        <ecNumber evidence="8 12">4.2.1.126</ecNumber>
    </recommendedName>
    <alternativeName>
        <fullName evidence="11 12">N-acetylmuramic acid 6-phosphate hydrolase</fullName>
    </alternativeName>
    <alternativeName>
        <fullName evidence="10 12">N-acetylmuramic acid 6-phosphate lyase</fullName>
    </alternativeName>
</protein>
<dbReference type="Pfam" id="PF20741">
    <property type="entry name" value="GKRP-like_C"/>
    <property type="match status" value="1"/>
</dbReference>
<dbReference type="GO" id="GO:0016835">
    <property type="term" value="F:carbon-oxygen lyase activity"/>
    <property type="evidence" value="ECO:0007669"/>
    <property type="project" value="UniProtKB-UniRule"/>
</dbReference>
<dbReference type="UniPathway" id="UPA00342"/>
<dbReference type="PANTHER" id="PTHR10088:SF4">
    <property type="entry name" value="GLUCOKINASE REGULATORY PROTEIN"/>
    <property type="match status" value="1"/>
</dbReference>
<keyword evidence="2 12" id="KW-0456">Lyase</keyword>
<dbReference type="InterPro" id="IPR005488">
    <property type="entry name" value="Etherase_MurQ"/>
</dbReference>
<comment type="subunit">
    <text evidence="1 12">Homodimer.</text>
</comment>
<feature type="active site" description="Proton donor" evidence="12">
    <location>
        <position position="83"/>
    </location>
</feature>
<dbReference type="Pfam" id="PF22645">
    <property type="entry name" value="GKRP_SIS_N"/>
    <property type="match status" value="1"/>
</dbReference>
<proteinExistence type="inferred from homology"/>
<evidence type="ECO:0000256" key="5">
    <source>
        <dbReference type="ARBA" id="ARBA00060595"/>
    </source>
</evidence>
<gene>
    <name evidence="12" type="primary">murQ</name>
    <name evidence="15" type="synonym">murQ2</name>
    <name evidence="15" type="ORF">HHA03_17180</name>
    <name evidence="16" type="ORF">SAMN05421839_1296</name>
</gene>
<dbReference type="Gene3D" id="1.10.8.1080">
    <property type="match status" value="1"/>
</dbReference>
<feature type="coiled-coil region" evidence="13">
    <location>
        <begin position="224"/>
        <end position="251"/>
    </location>
</feature>
<dbReference type="EMBL" id="FOXC01000029">
    <property type="protein sequence ID" value="SFP56451.1"/>
    <property type="molecule type" value="Genomic_DNA"/>
</dbReference>
<dbReference type="InterPro" id="IPR046348">
    <property type="entry name" value="SIS_dom_sf"/>
</dbReference>
<evidence type="ECO:0000313" key="16">
    <source>
        <dbReference type="EMBL" id="SFP56451.1"/>
    </source>
</evidence>
<dbReference type="GO" id="GO:0046348">
    <property type="term" value="P:amino sugar catabolic process"/>
    <property type="evidence" value="ECO:0007669"/>
    <property type="project" value="InterPro"/>
</dbReference>
<sequence length="297" mass="31894">MDLTKLTTEKRNPRTMDLDALSYREILTIMNDEDQLVPQAIQSVIPAIERAIEIIVERFNRGGRLIYMGAGTSGRLGVLDAAECPPTFGTDPGMVIGLIAGGKEAFTEAIEGAEDSEVLGKEDLIHLNLTDNDVVVGLAASGRTPYVIGGLRYANDVGAHTIAISCNKGSAIGKEAKLPIEAEAGPEVLTGSTRLKAGTTQKLILNMLSTVSMIGMGKVYENLMVDVKRSNEKLERRALNIIKEATEVNDEVAEKALKESQGQVKVAITMILLNVNQSVAVKALSETNGHIRQTLPN</sequence>
<comment type="pathway">
    <text evidence="5">Amino-sugar metabolism; 1,6-anhydro-N-acetylmuramate degradation.</text>
</comment>
<evidence type="ECO:0000256" key="7">
    <source>
        <dbReference type="ARBA" id="ARBA00061234"/>
    </source>
</evidence>
<dbReference type="GO" id="GO:0016803">
    <property type="term" value="F:ether hydrolase activity"/>
    <property type="evidence" value="ECO:0007669"/>
    <property type="project" value="TreeGrafter"/>
</dbReference>
<comment type="similarity">
    <text evidence="7 12">Belongs to the GCKR-like family. MurNAc-6-P etherase subfamily.</text>
</comment>
<comment type="pathway">
    <text evidence="6">Cell wall biogenesis.</text>
</comment>
<dbReference type="Proteomes" id="UP000321547">
    <property type="component" value="Unassembled WGS sequence"/>
</dbReference>
<dbReference type="FunFam" id="3.40.50.10490:FF:000014">
    <property type="entry name" value="N-acetylmuramic acid 6-phosphate etherase"/>
    <property type="match status" value="1"/>
</dbReference>
<evidence type="ECO:0000256" key="13">
    <source>
        <dbReference type="SAM" id="Coils"/>
    </source>
</evidence>
<comment type="catalytic activity">
    <reaction evidence="4 12">
        <text>N-acetyl-D-muramate 6-phosphate + H2O = N-acetyl-D-glucosamine 6-phosphate + (R)-lactate</text>
        <dbReference type="Rhea" id="RHEA:26410"/>
        <dbReference type="ChEBI" id="CHEBI:15377"/>
        <dbReference type="ChEBI" id="CHEBI:16004"/>
        <dbReference type="ChEBI" id="CHEBI:57513"/>
        <dbReference type="ChEBI" id="CHEBI:58722"/>
        <dbReference type="EC" id="4.2.1.126"/>
    </reaction>
</comment>
<name>A0A1I5RDQ7_9BACI</name>
<dbReference type="CDD" id="cd05007">
    <property type="entry name" value="SIS_Etherase"/>
    <property type="match status" value="1"/>
</dbReference>
<evidence type="ECO:0000256" key="3">
    <source>
        <dbReference type="ARBA" id="ARBA00023277"/>
    </source>
</evidence>
<dbReference type="NCBIfam" id="NF003915">
    <property type="entry name" value="PRK05441.1"/>
    <property type="match status" value="1"/>
</dbReference>
<dbReference type="EMBL" id="BJWI01000026">
    <property type="protein sequence ID" value="GEM02186.1"/>
    <property type="molecule type" value="Genomic_DNA"/>
</dbReference>
<dbReference type="HAMAP" id="MF_00068">
    <property type="entry name" value="MurQ"/>
    <property type="match status" value="1"/>
</dbReference>
<evidence type="ECO:0000313" key="18">
    <source>
        <dbReference type="Proteomes" id="UP000321547"/>
    </source>
</evidence>
<dbReference type="Proteomes" id="UP000242243">
    <property type="component" value="Unassembled WGS sequence"/>
</dbReference>
<evidence type="ECO:0000256" key="12">
    <source>
        <dbReference type="HAMAP-Rule" id="MF_00068"/>
    </source>
</evidence>
<keyword evidence="18" id="KW-1185">Reference proteome</keyword>
<dbReference type="PANTHER" id="PTHR10088">
    <property type="entry name" value="GLUCOKINASE REGULATORY PROTEIN"/>
    <property type="match status" value="1"/>
</dbReference>
<evidence type="ECO:0000256" key="1">
    <source>
        <dbReference type="ARBA" id="ARBA00011738"/>
    </source>
</evidence>
<dbReference type="Gene3D" id="3.40.50.10490">
    <property type="entry name" value="Glucose-6-phosphate isomerase like protein, domain 1"/>
    <property type="match status" value="1"/>
</dbReference>
<dbReference type="InterPro" id="IPR040190">
    <property type="entry name" value="MURQ/GCKR"/>
</dbReference>
<dbReference type="PROSITE" id="PS01272">
    <property type="entry name" value="GCKR"/>
    <property type="match status" value="1"/>
</dbReference>
<dbReference type="PROSITE" id="PS51464">
    <property type="entry name" value="SIS"/>
    <property type="match status" value="1"/>
</dbReference>
<evidence type="ECO:0000313" key="15">
    <source>
        <dbReference type="EMBL" id="GEM02186.1"/>
    </source>
</evidence>
<dbReference type="RefSeq" id="WP_089832903.1">
    <property type="nucleotide sequence ID" value="NZ_BJWI01000026.1"/>
</dbReference>
<comment type="pathway">
    <text evidence="12">Amino-sugar metabolism; N-acetylmuramate degradation.</text>
</comment>
<evidence type="ECO:0000313" key="17">
    <source>
        <dbReference type="Proteomes" id="UP000242243"/>
    </source>
</evidence>
<evidence type="ECO:0000256" key="6">
    <source>
        <dbReference type="ARBA" id="ARBA00060672"/>
    </source>
</evidence>